<organism evidence="2">
    <name type="scientific">viral metagenome</name>
    <dbReference type="NCBI Taxonomy" id="1070528"/>
    <lineage>
        <taxon>unclassified sequences</taxon>
        <taxon>metagenomes</taxon>
        <taxon>organismal metagenomes</taxon>
    </lineage>
</organism>
<dbReference type="Gene3D" id="4.10.410.40">
    <property type="match status" value="1"/>
</dbReference>
<accession>A0A6M3L834</accession>
<sequence length="138" mass="14607">MPVPIGMGTVLAVSTSTGAVTIGKVRGIDGPESDAPPIDITTIDSTGRFRVFSGAGAIDGGEVTLDIVYYTSEGGMKRLVDYHFNGTQKNYTLTYNTTGSTTQEFAAIVPRIGQSIPMDDVVTRSITLKITKTPAWST</sequence>
<name>A0A6M3L834_9ZZZZ</name>
<protein>
    <recommendedName>
        <fullName evidence="1">Lambda phage tail tube protein N-terminal domain-containing protein</fullName>
    </recommendedName>
</protein>
<dbReference type="EMBL" id="MT142968">
    <property type="protein sequence ID" value="QJA91187.1"/>
    <property type="molecule type" value="Genomic_DNA"/>
</dbReference>
<evidence type="ECO:0000313" key="2">
    <source>
        <dbReference type="EMBL" id="QJA91187.1"/>
    </source>
</evidence>
<reference evidence="2" key="1">
    <citation type="submission" date="2020-03" db="EMBL/GenBank/DDBJ databases">
        <title>The deep terrestrial virosphere.</title>
        <authorList>
            <person name="Holmfeldt K."/>
            <person name="Nilsson E."/>
            <person name="Simone D."/>
            <person name="Lopez-Fernandez M."/>
            <person name="Wu X."/>
            <person name="de Brujin I."/>
            <person name="Lundin D."/>
            <person name="Andersson A."/>
            <person name="Bertilsson S."/>
            <person name="Dopson M."/>
        </authorList>
    </citation>
    <scope>NUCLEOTIDE SEQUENCE</scope>
    <source>
        <strain evidence="2">MM415B03442</strain>
    </source>
</reference>
<dbReference type="AlphaFoldDB" id="A0A6M3L834"/>
<dbReference type="InterPro" id="IPR032494">
    <property type="entry name" value="Phage_TTP_N"/>
</dbReference>
<feature type="domain" description="Lambda phage tail tube protein N-terminal" evidence="1">
    <location>
        <begin position="19"/>
        <end position="136"/>
    </location>
</feature>
<gene>
    <name evidence="2" type="ORF">MM415B03442_0007</name>
</gene>
<proteinExistence type="predicted"/>
<evidence type="ECO:0000259" key="1">
    <source>
        <dbReference type="Pfam" id="PF16461"/>
    </source>
</evidence>
<dbReference type="Pfam" id="PF16461">
    <property type="entry name" value="Phage_TTP_12"/>
    <property type="match status" value="1"/>
</dbReference>